<dbReference type="InterPro" id="IPR023865">
    <property type="entry name" value="Aliphatic_acid_kinase_CS"/>
</dbReference>
<evidence type="ECO:0000313" key="12">
    <source>
        <dbReference type="Proteomes" id="UP000003160"/>
    </source>
</evidence>
<evidence type="ECO:0000256" key="2">
    <source>
        <dbReference type="ARBA" id="ARBA00008748"/>
    </source>
</evidence>
<dbReference type="eggNOG" id="COG3426">
    <property type="taxonomic scope" value="Bacteria"/>
</dbReference>
<protein>
    <recommendedName>
        <fullName evidence="9">Probable butyrate kinase</fullName>
        <shortName evidence="9">BK</shortName>
        <ecNumber evidence="9">2.7.2.7</ecNumber>
    </recommendedName>
    <alternativeName>
        <fullName evidence="9">Branched-chain carboxylic acid kinase</fullName>
    </alternativeName>
</protein>
<dbReference type="GO" id="GO:0005737">
    <property type="term" value="C:cytoplasm"/>
    <property type="evidence" value="ECO:0007669"/>
    <property type="project" value="UniProtKB-SubCell"/>
</dbReference>
<accession>D1PUU6</accession>
<dbReference type="PANTHER" id="PTHR21060">
    <property type="entry name" value="ACETATE KINASE"/>
    <property type="match status" value="1"/>
</dbReference>
<dbReference type="InterPro" id="IPR000890">
    <property type="entry name" value="Aliphatic_acid_kin_short-chain"/>
</dbReference>
<dbReference type="CDD" id="cd24011">
    <property type="entry name" value="ASKHA_NBD_BK"/>
    <property type="match status" value="1"/>
</dbReference>
<comment type="caution">
    <text evidence="11">The sequence shown here is derived from an EMBL/GenBank/DDBJ whole genome shotgun (WGS) entry which is preliminary data.</text>
</comment>
<dbReference type="PROSITE" id="PS01075">
    <property type="entry name" value="ACETATE_KINASE_1"/>
    <property type="match status" value="1"/>
</dbReference>
<comment type="catalytic activity">
    <reaction evidence="8 9">
        <text>butanoate + ATP = butanoyl phosphate + ADP</text>
        <dbReference type="Rhea" id="RHEA:13585"/>
        <dbReference type="ChEBI" id="CHEBI:17968"/>
        <dbReference type="ChEBI" id="CHEBI:30616"/>
        <dbReference type="ChEBI" id="CHEBI:58079"/>
        <dbReference type="ChEBI" id="CHEBI:456216"/>
        <dbReference type="EC" id="2.7.2.7"/>
    </reaction>
</comment>
<dbReference type="SUPFAM" id="SSF53067">
    <property type="entry name" value="Actin-like ATPase domain"/>
    <property type="match status" value="2"/>
</dbReference>
<dbReference type="NCBIfam" id="NF002834">
    <property type="entry name" value="PRK03011.1-5"/>
    <property type="match status" value="1"/>
</dbReference>
<proteinExistence type="inferred from homology"/>
<evidence type="ECO:0000313" key="11">
    <source>
        <dbReference type="EMBL" id="EFA44935.1"/>
    </source>
</evidence>
<sequence>MKILVINPGSTSTKMAVYEDLKPQYTTNIHHQAEQLANFADVHDQYDFRRELVLDELKTQGIALDFDAVVGRGGIGKPVLGGVYVINEQMISDNLHATYRHACNLGCKIAYDIAAMIPGCKAFIAEPGVVDELTPMTRLTGRPEMMRSCVWHALNQRAVAKQFAKECGRRYEDLKLIVCHLGGGISIAAHDHGRAVDVNNAINGEGPFSTERSGSFPSSDMVRLCFSGKHTEEELLKMITGQGGVIAHLGTNDMREVMRRIDEGDAYAKLVVEAMVYNVAKWVCALGATFCGDVDAILITGGVAHSTRITDMLRKRIAFLAPVHCYPGENEQGALAEAALAVLKGDTEAQEYK</sequence>
<dbReference type="Proteomes" id="UP000003160">
    <property type="component" value="Unassembled WGS sequence"/>
</dbReference>
<keyword evidence="4 9" id="KW-0808">Transferase</keyword>
<evidence type="ECO:0000256" key="6">
    <source>
        <dbReference type="ARBA" id="ARBA00022777"/>
    </source>
</evidence>
<dbReference type="Gene3D" id="3.30.420.40">
    <property type="match status" value="2"/>
</dbReference>
<dbReference type="EC" id="2.7.2.7" evidence="9"/>
<keyword evidence="5 9" id="KW-0547">Nucleotide-binding</keyword>
<dbReference type="PIRSF" id="PIRSF036458">
    <property type="entry name" value="Butyrate_kin"/>
    <property type="match status" value="1"/>
</dbReference>
<evidence type="ECO:0000256" key="4">
    <source>
        <dbReference type="ARBA" id="ARBA00022679"/>
    </source>
</evidence>
<evidence type="ECO:0000256" key="9">
    <source>
        <dbReference type="HAMAP-Rule" id="MF_00542"/>
    </source>
</evidence>
<evidence type="ECO:0000256" key="8">
    <source>
        <dbReference type="ARBA" id="ARBA00048596"/>
    </source>
</evidence>
<evidence type="ECO:0000256" key="7">
    <source>
        <dbReference type="ARBA" id="ARBA00022840"/>
    </source>
</evidence>
<dbReference type="EMBL" id="ACKS01000031">
    <property type="protein sequence ID" value="EFA44935.1"/>
    <property type="molecule type" value="Genomic_DNA"/>
</dbReference>
<evidence type="ECO:0000256" key="10">
    <source>
        <dbReference type="RuleBase" id="RU003835"/>
    </source>
</evidence>
<dbReference type="OrthoDB" id="9771859at2"/>
<gene>
    <name evidence="9 11" type="primary">buk</name>
    <name evidence="11" type="ORF">HMPREF0645_0731</name>
</gene>
<dbReference type="NCBIfam" id="TIGR02707">
    <property type="entry name" value="butyr_kinase"/>
    <property type="match status" value="1"/>
</dbReference>
<dbReference type="GO" id="GO:0005524">
    <property type="term" value="F:ATP binding"/>
    <property type="evidence" value="ECO:0007669"/>
    <property type="project" value="UniProtKB-KW"/>
</dbReference>
<keyword evidence="7 9" id="KW-0067">ATP-binding</keyword>
<dbReference type="PANTHER" id="PTHR21060:SF3">
    <property type="entry name" value="BUTYRATE KINASE 2-RELATED"/>
    <property type="match status" value="1"/>
</dbReference>
<name>D1PUU6_9BACT</name>
<evidence type="ECO:0000256" key="1">
    <source>
        <dbReference type="ARBA" id="ARBA00004496"/>
    </source>
</evidence>
<evidence type="ECO:0000256" key="3">
    <source>
        <dbReference type="ARBA" id="ARBA00022490"/>
    </source>
</evidence>
<dbReference type="GO" id="GO:0008776">
    <property type="term" value="F:acetate kinase activity"/>
    <property type="evidence" value="ECO:0007669"/>
    <property type="project" value="TreeGrafter"/>
</dbReference>
<reference evidence="11 12" key="1">
    <citation type="submission" date="2009-10" db="EMBL/GenBank/DDBJ databases">
        <authorList>
            <person name="Qin X."/>
            <person name="Bachman B."/>
            <person name="Battles P."/>
            <person name="Bell A."/>
            <person name="Bess C."/>
            <person name="Bickham C."/>
            <person name="Chaboub L."/>
            <person name="Chen D."/>
            <person name="Coyle M."/>
            <person name="Deiros D.R."/>
            <person name="Dinh H."/>
            <person name="Forbes L."/>
            <person name="Fowler G."/>
            <person name="Francisco L."/>
            <person name="Fu Q."/>
            <person name="Gubbala S."/>
            <person name="Hale W."/>
            <person name="Han Y."/>
            <person name="Hemphill L."/>
            <person name="Highlander S.K."/>
            <person name="Hirani K."/>
            <person name="Hogues M."/>
            <person name="Jackson L."/>
            <person name="Jakkamsetti A."/>
            <person name="Javaid M."/>
            <person name="Jiang H."/>
            <person name="Korchina V."/>
            <person name="Kovar C."/>
            <person name="Lara F."/>
            <person name="Lee S."/>
            <person name="Mata R."/>
            <person name="Mathew T."/>
            <person name="Moen C."/>
            <person name="Morales K."/>
            <person name="Munidasa M."/>
            <person name="Nazareth L."/>
            <person name="Ngo R."/>
            <person name="Nguyen L."/>
            <person name="Okwuonu G."/>
            <person name="Ongeri F."/>
            <person name="Patil S."/>
            <person name="Petrosino J."/>
            <person name="Pham C."/>
            <person name="Pham P."/>
            <person name="Pu L.-L."/>
            <person name="Puazo M."/>
            <person name="Raj R."/>
            <person name="Reid J."/>
            <person name="Rouhana J."/>
            <person name="Saada N."/>
            <person name="Shang Y."/>
            <person name="Simmons D."/>
            <person name="Thornton R."/>
            <person name="Warren J."/>
            <person name="Weissenberger G."/>
            <person name="Zhang J."/>
            <person name="Zhang L."/>
            <person name="Zhou C."/>
            <person name="Zhu D."/>
            <person name="Muzny D."/>
            <person name="Worley K."/>
            <person name="Gibbs R."/>
        </authorList>
    </citation>
    <scope>NUCLEOTIDE SEQUENCE [LARGE SCALE GENOMIC DNA]</scope>
    <source>
        <strain evidence="11 12">DSM 17361</strain>
    </source>
</reference>
<dbReference type="PRINTS" id="PR00471">
    <property type="entry name" value="ACETATEKNASE"/>
</dbReference>
<dbReference type="InterPro" id="IPR011245">
    <property type="entry name" value="Butyrate_kin"/>
</dbReference>
<dbReference type="InterPro" id="IPR043129">
    <property type="entry name" value="ATPase_NBD"/>
</dbReference>
<dbReference type="PROSITE" id="PS01076">
    <property type="entry name" value="ACETATE_KINASE_2"/>
    <property type="match status" value="1"/>
</dbReference>
<dbReference type="Pfam" id="PF00871">
    <property type="entry name" value="Acetate_kinase"/>
    <property type="match status" value="1"/>
</dbReference>
<comment type="subcellular location">
    <subcellularLocation>
        <location evidence="1 9">Cytoplasm</location>
    </subcellularLocation>
</comment>
<dbReference type="GO" id="GO:0047761">
    <property type="term" value="F:butyrate kinase activity"/>
    <property type="evidence" value="ECO:0007669"/>
    <property type="project" value="UniProtKB-UniRule"/>
</dbReference>
<keyword evidence="12" id="KW-1185">Reference proteome</keyword>
<dbReference type="RefSeq" id="WP_007172845.1">
    <property type="nucleotide sequence ID" value="NZ_GG704780.1"/>
</dbReference>
<dbReference type="AlphaFoldDB" id="D1PUU6"/>
<dbReference type="GO" id="GO:0006083">
    <property type="term" value="P:acetate metabolic process"/>
    <property type="evidence" value="ECO:0007669"/>
    <property type="project" value="TreeGrafter"/>
</dbReference>
<dbReference type="HAMAP" id="MF_00542">
    <property type="entry name" value="Butyrate_kinase"/>
    <property type="match status" value="1"/>
</dbReference>
<comment type="similarity">
    <text evidence="2 9 10">Belongs to the acetokinase family.</text>
</comment>
<organism evidence="11 12">
    <name type="scientific">Hallella bergensis DSM 17361</name>
    <dbReference type="NCBI Taxonomy" id="585502"/>
    <lineage>
        <taxon>Bacteria</taxon>
        <taxon>Pseudomonadati</taxon>
        <taxon>Bacteroidota</taxon>
        <taxon>Bacteroidia</taxon>
        <taxon>Bacteroidales</taxon>
        <taxon>Prevotellaceae</taxon>
        <taxon>Hallella</taxon>
    </lineage>
</organism>
<keyword evidence="6 9" id="KW-0418">Kinase</keyword>
<keyword evidence="3 9" id="KW-0963">Cytoplasm</keyword>
<evidence type="ECO:0000256" key="5">
    <source>
        <dbReference type="ARBA" id="ARBA00022741"/>
    </source>
</evidence>
<dbReference type="HOGENOM" id="CLU_048716_0_0_10"/>